<feature type="transmembrane region" description="Helical" evidence="1">
    <location>
        <begin position="20"/>
        <end position="44"/>
    </location>
</feature>
<feature type="transmembrane region" description="Helical" evidence="1">
    <location>
        <begin position="56"/>
        <end position="77"/>
    </location>
</feature>
<organism evidence="2">
    <name type="scientific">marine sediment metagenome</name>
    <dbReference type="NCBI Taxonomy" id="412755"/>
    <lineage>
        <taxon>unclassified sequences</taxon>
        <taxon>metagenomes</taxon>
        <taxon>ecological metagenomes</taxon>
    </lineage>
</organism>
<proteinExistence type="predicted"/>
<accession>A0A0F9JS48</accession>
<reference evidence="2" key="1">
    <citation type="journal article" date="2015" name="Nature">
        <title>Complex archaea that bridge the gap between prokaryotes and eukaryotes.</title>
        <authorList>
            <person name="Spang A."/>
            <person name="Saw J.H."/>
            <person name="Jorgensen S.L."/>
            <person name="Zaremba-Niedzwiedzka K."/>
            <person name="Martijn J."/>
            <person name="Lind A.E."/>
            <person name="van Eijk R."/>
            <person name="Schleper C."/>
            <person name="Guy L."/>
            <person name="Ettema T.J."/>
        </authorList>
    </citation>
    <scope>NUCLEOTIDE SEQUENCE</scope>
</reference>
<sequence length="234" mass="27206">MLFFFLTITYQILKRRKERLNLIFSGFFVSIIIGNLLNMIYAAIPYTPPNTNKNIILTLNFLTNFFFLFGPIFILTVNRIILESTIIFSIKRQNSSILIYGTILFSGMLILVLLPDPFNILGVDLTDEGAPIYKPLFFTYVILFSAAFVVIPVIRSSLKIYTSFETMAIKKKWLYYFIGSLGSFSIFYFIFIGNFMNYFSFDTTVFRLIINIYSISVVLWVLLMYYGIGFKLKQ</sequence>
<evidence type="ECO:0008006" key="3">
    <source>
        <dbReference type="Google" id="ProtNLM"/>
    </source>
</evidence>
<evidence type="ECO:0000256" key="1">
    <source>
        <dbReference type="SAM" id="Phobius"/>
    </source>
</evidence>
<feature type="transmembrane region" description="Helical" evidence="1">
    <location>
        <begin position="97"/>
        <end position="115"/>
    </location>
</feature>
<protein>
    <recommendedName>
        <fullName evidence="3">Histidine kinase N-terminal 7TM region domain-containing protein</fullName>
    </recommendedName>
</protein>
<keyword evidence="1" id="KW-1133">Transmembrane helix</keyword>
<gene>
    <name evidence="2" type="ORF">LCGC14_1419930</name>
</gene>
<evidence type="ECO:0000313" key="2">
    <source>
        <dbReference type="EMBL" id="KKM72498.1"/>
    </source>
</evidence>
<keyword evidence="1" id="KW-0812">Transmembrane</keyword>
<feature type="transmembrane region" description="Helical" evidence="1">
    <location>
        <begin position="135"/>
        <end position="154"/>
    </location>
</feature>
<comment type="caution">
    <text evidence="2">The sequence shown here is derived from an EMBL/GenBank/DDBJ whole genome shotgun (WGS) entry which is preliminary data.</text>
</comment>
<name>A0A0F9JS48_9ZZZZ</name>
<feature type="transmembrane region" description="Helical" evidence="1">
    <location>
        <begin position="208"/>
        <end position="228"/>
    </location>
</feature>
<feature type="transmembrane region" description="Helical" evidence="1">
    <location>
        <begin position="174"/>
        <end position="196"/>
    </location>
</feature>
<keyword evidence="1" id="KW-0472">Membrane</keyword>
<dbReference type="EMBL" id="LAZR01009458">
    <property type="protein sequence ID" value="KKM72498.1"/>
    <property type="molecule type" value="Genomic_DNA"/>
</dbReference>
<dbReference type="AlphaFoldDB" id="A0A0F9JS48"/>